<feature type="compositionally biased region" description="Pro residues" evidence="1">
    <location>
        <begin position="65"/>
        <end position="76"/>
    </location>
</feature>
<sequence length="310" mass="33073">SPPPLNSPPPLVSDGDLDSPELNSDVNSYLPPPFPILVEPSTPVCVSPSSSPLPTTPAPVLSLPSSPPPLNSPPPLVSDGDLDSPELNSDVNSYLPPPFPILVEPSTPVCVSPSSSPLPTTPAPVRILPLRSSSREHCPTEKGSFHARLVEASVLHREKLRVSREAREASVASLTGSAVSAVPATGSAVPAVPDRLDDDDNPFASMCCTGAFDNRLPSEFPSSYLTVSLDVEDYLARDSDALWESTLLSVRSDIRRLPSSPGYDMSIPPANYAEAMARSDADEWRKVVVKELEMLRSMGVYMDDLLPDGM</sequence>
<name>A0A409XQB3_PSICY</name>
<gene>
    <name evidence="2" type="ORF">CVT25_010465</name>
</gene>
<reference evidence="2 3" key="1">
    <citation type="journal article" date="2018" name="Evol. Lett.">
        <title>Horizontal gene cluster transfer increased hallucinogenic mushroom diversity.</title>
        <authorList>
            <person name="Reynolds H.T."/>
            <person name="Vijayakumar V."/>
            <person name="Gluck-Thaler E."/>
            <person name="Korotkin H.B."/>
            <person name="Matheny P.B."/>
            <person name="Slot J.C."/>
        </authorList>
    </citation>
    <scope>NUCLEOTIDE SEQUENCE [LARGE SCALE GENOMIC DNA]</scope>
    <source>
        <strain evidence="2 3">2631</strain>
    </source>
</reference>
<dbReference type="AlphaFoldDB" id="A0A409XQB3"/>
<organism evidence="2 3">
    <name type="scientific">Psilocybe cyanescens</name>
    <dbReference type="NCBI Taxonomy" id="93625"/>
    <lineage>
        <taxon>Eukaryota</taxon>
        <taxon>Fungi</taxon>
        <taxon>Dikarya</taxon>
        <taxon>Basidiomycota</taxon>
        <taxon>Agaricomycotina</taxon>
        <taxon>Agaricomycetes</taxon>
        <taxon>Agaricomycetidae</taxon>
        <taxon>Agaricales</taxon>
        <taxon>Agaricineae</taxon>
        <taxon>Strophariaceae</taxon>
        <taxon>Psilocybe</taxon>
    </lineage>
</organism>
<protein>
    <submittedName>
        <fullName evidence="2">Uncharacterized protein</fullName>
    </submittedName>
</protein>
<accession>A0A409XQB3</accession>
<evidence type="ECO:0000313" key="2">
    <source>
        <dbReference type="EMBL" id="PPQ92904.1"/>
    </source>
</evidence>
<feature type="non-terminal residue" evidence="2">
    <location>
        <position position="310"/>
    </location>
</feature>
<feature type="compositionally biased region" description="Low complexity" evidence="1">
    <location>
        <begin position="40"/>
        <end position="64"/>
    </location>
</feature>
<feature type="non-terminal residue" evidence="2">
    <location>
        <position position="1"/>
    </location>
</feature>
<feature type="region of interest" description="Disordered" evidence="1">
    <location>
        <begin position="1"/>
        <end position="90"/>
    </location>
</feature>
<proteinExistence type="predicted"/>
<dbReference type="Proteomes" id="UP000283269">
    <property type="component" value="Unassembled WGS sequence"/>
</dbReference>
<feature type="compositionally biased region" description="Pro residues" evidence="1">
    <location>
        <begin position="1"/>
        <end position="11"/>
    </location>
</feature>
<comment type="caution">
    <text evidence="2">The sequence shown here is derived from an EMBL/GenBank/DDBJ whole genome shotgun (WGS) entry which is preliminary data.</text>
</comment>
<dbReference type="InParanoid" id="A0A409XQB3"/>
<dbReference type="EMBL" id="NHYD01000937">
    <property type="protein sequence ID" value="PPQ92904.1"/>
    <property type="molecule type" value="Genomic_DNA"/>
</dbReference>
<keyword evidence="3" id="KW-1185">Reference proteome</keyword>
<evidence type="ECO:0000313" key="3">
    <source>
        <dbReference type="Proteomes" id="UP000283269"/>
    </source>
</evidence>
<dbReference type="STRING" id="93625.A0A409XQB3"/>
<evidence type="ECO:0000256" key="1">
    <source>
        <dbReference type="SAM" id="MobiDB-lite"/>
    </source>
</evidence>
<dbReference type="OrthoDB" id="3344688at2759"/>